<gene>
    <name evidence="1" type="ORF">H1B27_30830</name>
</gene>
<organism evidence="1 2">
    <name type="scientific">Bradyrhizobium diversitatis</name>
    <dbReference type="NCBI Taxonomy" id="2755406"/>
    <lineage>
        <taxon>Bacteria</taxon>
        <taxon>Pseudomonadati</taxon>
        <taxon>Pseudomonadota</taxon>
        <taxon>Alphaproteobacteria</taxon>
        <taxon>Hyphomicrobiales</taxon>
        <taxon>Nitrobacteraceae</taxon>
        <taxon>Bradyrhizobium</taxon>
    </lineage>
</organism>
<sequence length="196" mass="21449">MTISKGLQVYPRIEYLRRLAALKAEMGRCENGALVTNSSNITSLTGSFARSYSLDGLVVMADKKRRRSSGVPSMFRPFVHPTFVETGNVIGYSDDYVGRANKNGYDTVTDVRHQASLANCSVGIEFDGSYGLGLGMTTPHLAEKFKERLAKSVARTKVDWVRIVMSDLEVAVMRDAAAIADAAILYSASPKHAWGY</sequence>
<dbReference type="Gene3D" id="3.40.350.10">
    <property type="entry name" value="Creatinase/prolidase N-terminal domain"/>
    <property type="match status" value="1"/>
</dbReference>
<dbReference type="Proteomes" id="UP001194539">
    <property type="component" value="Unassembled WGS sequence"/>
</dbReference>
<reference evidence="1 2" key="1">
    <citation type="submission" date="2020-07" db="EMBL/GenBank/DDBJ databases">
        <title>Bradyrhizobium diversity isolated from nodules of indigenous legumes of Western Australia.</title>
        <authorList>
            <person name="Klepa M.S."/>
        </authorList>
    </citation>
    <scope>NUCLEOTIDE SEQUENCE [LARGE SCALE GENOMIC DNA]</scope>
    <source>
        <strain evidence="1 2">CNPSo 4019</strain>
    </source>
</reference>
<protein>
    <submittedName>
        <fullName evidence="1">Uncharacterized protein</fullName>
    </submittedName>
</protein>
<dbReference type="RefSeq" id="WP_197968629.1">
    <property type="nucleotide sequence ID" value="NZ_JACEGD010000035.1"/>
</dbReference>
<keyword evidence="2" id="KW-1185">Reference proteome</keyword>
<proteinExistence type="predicted"/>
<comment type="caution">
    <text evidence="1">The sequence shown here is derived from an EMBL/GenBank/DDBJ whole genome shotgun (WGS) entry which is preliminary data.</text>
</comment>
<dbReference type="EMBL" id="JACEGD010000035">
    <property type="protein sequence ID" value="MBH5390644.1"/>
    <property type="molecule type" value="Genomic_DNA"/>
</dbReference>
<evidence type="ECO:0000313" key="2">
    <source>
        <dbReference type="Proteomes" id="UP001194539"/>
    </source>
</evidence>
<accession>A0ABS0PBI3</accession>
<name>A0ABS0PBI3_9BRAD</name>
<evidence type="ECO:0000313" key="1">
    <source>
        <dbReference type="EMBL" id="MBH5390644.1"/>
    </source>
</evidence>
<dbReference type="InterPro" id="IPR029149">
    <property type="entry name" value="Creatin/AminoP/Spt16_N"/>
</dbReference>
<dbReference type="SUPFAM" id="SSF53092">
    <property type="entry name" value="Creatinase/prolidase N-terminal domain"/>
    <property type="match status" value="1"/>
</dbReference>